<dbReference type="InterPro" id="IPR003661">
    <property type="entry name" value="HisK_dim/P_dom"/>
</dbReference>
<dbReference type="InterPro" id="IPR003594">
    <property type="entry name" value="HATPase_dom"/>
</dbReference>
<dbReference type="PROSITE" id="PS50112">
    <property type="entry name" value="PAS"/>
    <property type="match status" value="1"/>
</dbReference>
<dbReference type="Gene3D" id="3.30.450.20">
    <property type="entry name" value="PAS domain"/>
    <property type="match status" value="1"/>
</dbReference>
<dbReference type="SMART" id="SM00388">
    <property type="entry name" value="HisKA"/>
    <property type="match status" value="1"/>
</dbReference>
<dbReference type="InterPro" id="IPR003018">
    <property type="entry name" value="GAF"/>
</dbReference>
<feature type="domain" description="Histidine kinase" evidence="5">
    <location>
        <begin position="1635"/>
        <end position="1851"/>
    </location>
</feature>
<protein>
    <recommendedName>
        <fullName evidence="2">histidine kinase</fullName>
        <ecNumber evidence="2">2.7.13.3</ecNumber>
    </recommendedName>
</protein>
<gene>
    <name evidence="8" type="ORF">C7G83_04360</name>
</gene>
<dbReference type="InterPro" id="IPR005467">
    <property type="entry name" value="His_kinase_dom"/>
</dbReference>
<dbReference type="CDD" id="cd00130">
    <property type="entry name" value="PAS"/>
    <property type="match status" value="1"/>
</dbReference>
<dbReference type="InterPro" id="IPR053159">
    <property type="entry name" value="Hybrid_Histidine_Kinase"/>
</dbReference>
<evidence type="ECO:0000256" key="2">
    <source>
        <dbReference type="ARBA" id="ARBA00012438"/>
    </source>
</evidence>
<dbReference type="NCBIfam" id="TIGR00229">
    <property type="entry name" value="sensory_box"/>
    <property type="match status" value="1"/>
</dbReference>
<dbReference type="Pfam" id="PF00069">
    <property type="entry name" value="Pkinase"/>
    <property type="match status" value="1"/>
</dbReference>
<evidence type="ECO:0000259" key="7">
    <source>
        <dbReference type="PROSITE" id="PS50113"/>
    </source>
</evidence>
<dbReference type="SUPFAM" id="SSF55874">
    <property type="entry name" value="ATPase domain of HSP90 chaperone/DNA topoisomerase II/histidine kinase"/>
    <property type="match status" value="1"/>
</dbReference>
<dbReference type="InterPro" id="IPR000700">
    <property type="entry name" value="PAS-assoc_C"/>
</dbReference>
<dbReference type="InterPro" id="IPR036890">
    <property type="entry name" value="HATPase_C_sf"/>
</dbReference>
<evidence type="ECO:0000259" key="6">
    <source>
        <dbReference type="PROSITE" id="PS50112"/>
    </source>
</evidence>
<dbReference type="EC" id="2.7.13.3" evidence="2"/>
<dbReference type="InterPro" id="IPR013655">
    <property type="entry name" value="PAS_fold_3"/>
</dbReference>
<dbReference type="STRING" id="1388748.GCA_000463155_03087"/>
<dbReference type="Gene3D" id="1.10.287.130">
    <property type="match status" value="1"/>
</dbReference>
<keyword evidence="9" id="KW-1185">Reference proteome</keyword>
<dbReference type="InterPro" id="IPR000014">
    <property type="entry name" value="PAS"/>
</dbReference>
<dbReference type="Gene3D" id="1.10.510.10">
    <property type="entry name" value="Transferase(Phosphotransferase) domain 1"/>
    <property type="match status" value="1"/>
</dbReference>
<dbReference type="PROSITE" id="PS50011">
    <property type="entry name" value="PROTEIN_KINASE_DOM"/>
    <property type="match status" value="1"/>
</dbReference>
<dbReference type="SMART" id="SM00387">
    <property type="entry name" value="HATPase_c"/>
    <property type="match status" value="1"/>
</dbReference>
<dbReference type="SMART" id="SM00065">
    <property type="entry name" value="GAF"/>
    <property type="match status" value="1"/>
</dbReference>
<reference evidence="8 9" key="1">
    <citation type="submission" date="2018-03" db="EMBL/GenBank/DDBJ databases">
        <title>Draft genome sequence of the first documented clinical Siccibacter turicensis isolate in Austria.</title>
        <authorList>
            <person name="Lepuschitz S."/>
            <person name="Pekard-Amenitsch S."/>
            <person name="Haunold R."/>
            <person name="Schill S."/>
            <person name="Mach R."/>
            <person name="Allerberger F."/>
            <person name="Ruppitsch W."/>
            <person name="Forsythe S.J."/>
        </authorList>
    </citation>
    <scope>NUCLEOTIDE SEQUENCE [LARGE SCALE GENOMIC DNA]</scope>
    <source>
        <strain evidence="8 9">6100069499-17</strain>
    </source>
</reference>
<accession>A0A2P8VMH9</accession>
<dbReference type="InterPro" id="IPR011009">
    <property type="entry name" value="Kinase-like_dom_sf"/>
</dbReference>
<dbReference type="SUPFAM" id="SSF56112">
    <property type="entry name" value="Protein kinase-like (PK-like)"/>
    <property type="match status" value="1"/>
</dbReference>
<proteinExistence type="predicted"/>
<dbReference type="InterPro" id="IPR000719">
    <property type="entry name" value="Prot_kinase_dom"/>
</dbReference>
<dbReference type="SUPFAM" id="SSF55781">
    <property type="entry name" value="GAF domain-like"/>
    <property type="match status" value="1"/>
</dbReference>
<comment type="catalytic activity">
    <reaction evidence="1">
        <text>ATP + protein L-histidine = ADP + protein N-phospho-L-histidine.</text>
        <dbReference type="EC" id="2.7.13.3"/>
    </reaction>
</comment>
<dbReference type="SMART" id="SM00220">
    <property type="entry name" value="S_TKc"/>
    <property type="match status" value="1"/>
</dbReference>
<evidence type="ECO:0000313" key="8">
    <source>
        <dbReference type="EMBL" id="PSN08600.1"/>
    </source>
</evidence>
<evidence type="ECO:0000313" key="9">
    <source>
        <dbReference type="Proteomes" id="UP000240212"/>
    </source>
</evidence>
<dbReference type="PANTHER" id="PTHR43642">
    <property type="entry name" value="HYBRID SIGNAL TRANSDUCTION HISTIDINE KINASE G"/>
    <property type="match status" value="1"/>
</dbReference>
<feature type="domain" description="PAC" evidence="7">
    <location>
        <begin position="1564"/>
        <end position="1615"/>
    </location>
</feature>
<dbReference type="EMBL" id="PYEP01000002">
    <property type="protein sequence ID" value="PSN08600.1"/>
    <property type="molecule type" value="Genomic_DNA"/>
</dbReference>
<dbReference type="PROSITE" id="PS50113">
    <property type="entry name" value="PAC"/>
    <property type="match status" value="1"/>
</dbReference>
<dbReference type="Gene3D" id="3.30.450.40">
    <property type="match status" value="1"/>
</dbReference>
<dbReference type="OrthoDB" id="9772100at2"/>
<comment type="caution">
    <text evidence="8">The sequence shown here is derived from an EMBL/GenBank/DDBJ whole genome shotgun (WGS) entry which is preliminary data.</text>
</comment>
<dbReference type="SUPFAM" id="SSF47384">
    <property type="entry name" value="Homodimeric domain of signal transducing histidine kinase"/>
    <property type="match status" value="1"/>
</dbReference>
<keyword evidence="8" id="KW-0418">Kinase</keyword>
<dbReference type="Pfam" id="PF02518">
    <property type="entry name" value="HATPase_c"/>
    <property type="match status" value="1"/>
</dbReference>
<feature type="domain" description="PAS" evidence="6">
    <location>
        <begin position="1513"/>
        <end position="1561"/>
    </location>
</feature>
<sequence length="1858" mass="205350">MNNYGITVKLPKVGTETPGIELDDAALMTPVASDGCINWLYCRYPDSEQQHLIAVAACETLEARATQLLKNEYTLRHYLGDWALVPVARASHRGRYVLMYDTLSLTPLNQRLAPPATISAFLTLALRLCAPLVQMHRQGLIHGDIMPEHFFFDADGQCRLSGFGHTTGTRTTLAVVPGASGTPAYMAPEHSTRTRCTPDSRSDLYSLGVVLYELLSGSLPFDAVDGSEQGWTHHHIASEPRPLATLRNDTPERIAAIIQRLLAKSPEQRYQTIDGLVADLKRCHATLQTQDDIPPFTLGLQDRSPAICLADSLMTNHPQAAELVAAFESVRRTGRATLAIISGPSGIGKSALIASALHELQHRPALMAVGKVEQFHLVLPFAALAAAFRALTLHILGMPPQNLAYWKSRLEGELGSYAGQAVNFVPELSLLLRQKPRYPDMSGPDAGPRFNHMVHCLVSAFATQGCPLLLLVDDVHWLDPASQQLLDYLLRHSASLPLLMVVSHRDDVAGVESWLAPLRASADKVVEIRPAAFSVKTLTRWLSERLLARRAATLELAKLVHDKTAGNPLFTRQFLKQLIEDNLLVPGRSPGKWHYDAGRIRELHYTENVASLILQQLAKLPPQTQTLLGSLACFGASGDAAQLSQLLGVPADALTRQLQPAVAAQMITLSATGWAFTHDRIQEAAFALLSAGEKQQLHRDTALLLADRCATRDDDDTLFRTLYHLAAALDSVVAHPRSREFLTLCLEAMQRARRSGDYPSAFGYLQTATTLLSHLPARDDELAFTLRLEEARCKFMEGSLTDAATLCQALMEQPGSAEETAMASRLLAEIYLRHSDPNRALDVALEGLRRFDITFTRDPSDAMCDEAWQRIRARTGDDPAAVFNALPLLSNRDIETVMDLMLSAQLPANYAAPRLHFLLLCRMVQLTLDHGICSASTTALGWLGVAAGERYHVYPLSFQFGIVGRDLVQHYGFESAEARTLLPLNQLSVWTQPLSFSVECARASFIAGITHGDLTSACFAACQQVMNFLTRGDHLDSILTTLDRCLAFVERAHFPDVRTMLTILRLYVEHWRDPAASAFTGKTFLPETLVQTVHEDGETMMPLMLFGYWLYKGIAHYCAQEYDAASHCFEQTDAQAWSASGQNNFADFHYFSALCLAGPLTPATVSAAHRAQFMLHLQRVEQWARVNPHNFSDKAALLRAELARLDDDRAAALEWYEMAARYSRDAGMDHCNGLAHELAGRFAHACGYPTSAAGHIKAAIAAWSRWGAQAKVHQLEREFPMWAVSSTVSPYAAGSFTSNDEIRDLQSVIKAARALSEEMNVEQLIQVLMTMLLERAGAQRGLLIRINARNQPEIEAQAHSHPDGVRVQIVKAVPGETDLPLSVLATVIRTGQEIRTGKPGEFSPFSHDPYLVASGAAVMCVPMFKQSRLVGVLYVENRLMPDVFTAEQSRVIALLSAQAAISLETARLYAELLEENIQRRRVEKDLRASQTSLTLGEQISHTGSWRWEQQQNLIYISAEYARILGLPETRTAISYPEFIAFIHPDDKERVKAIVESDLRAGKLVRVEHRIVRTDGVTRYILAVGEPVDMGAQTSDYFGTVTDTTSRRESEDAVRVAQAELARVSRATTVGQLTASIAHEINQPLMSIVANAAASLRWLQRDPARIDNASMGLVEIVSEGQRAGEIIRGLQALTRNQTPTLEPVDLHQLVRHIMALSRNEMERRYIALEYQLNAQQAVVQGDSVQIQQVLLNLVVNAMDAMSEVEARPRILRIGTSNPTPGELRFDVVDTGNGIPPELRDRVFDSFFTTKQQGMGMGLTISHAIIERHRGTLQAEPAERHGSRFWFTLPVLTGQGETET</sequence>
<evidence type="ECO:0000259" key="4">
    <source>
        <dbReference type="PROSITE" id="PS50011"/>
    </source>
</evidence>
<dbReference type="InterPro" id="IPR027417">
    <property type="entry name" value="P-loop_NTPase"/>
</dbReference>
<dbReference type="PANTHER" id="PTHR43642:SF1">
    <property type="entry name" value="HYBRID SIGNAL TRANSDUCTION HISTIDINE KINASE G"/>
    <property type="match status" value="1"/>
</dbReference>
<evidence type="ECO:0000256" key="3">
    <source>
        <dbReference type="ARBA" id="ARBA00022553"/>
    </source>
</evidence>
<dbReference type="GO" id="GO:0005524">
    <property type="term" value="F:ATP binding"/>
    <property type="evidence" value="ECO:0007669"/>
    <property type="project" value="InterPro"/>
</dbReference>
<dbReference type="Pfam" id="PF08447">
    <property type="entry name" value="PAS_3"/>
    <property type="match status" value="1"/>
</dbReference>
<dbReference type="GO" id="GO:0000155">
    <property type="term" value="F:phosphorelay sensor kinase activity"/>
    <property type="evidence" value="ECO:0007669"/>
    <property type="project" value="InterPro"/>
</dbReference>
<organism evidence="8 9">
    <name type="scientific">Siccibacter turicensis</name>
    <dbReference type="NCBI Taxonomy" id="357233"/>
    <lineage>
        <taxon>Bacteria</taxon>
        <taxon>Pseudomonadati</taxon>
        <taxon>Pseudomonadota</taxon>
        <taxon>Gammaproteobacteria</taxon>
        <taxon>Enterobacterales</taxon>
        <taxon>Enterobacteriaceae</taxon>
        <taxon>Siccibacter</taxon>
    </lineage>
</organism>
<dbReference type="RefSeq" id="WP_106876373.1">
    <property type="nucleotide sequence ID" value="NZ_PYEP01000002.1"/>
</dbReference>
<dbReference type="Pfam" id="PF13191">
    <property type="entry name" value="AAA_16"/>
    <property type="match status" value="1"/>
</dbReference>
<dbReference type="InterPro" id="IPR035965">
    <property type="entry name" value="PAS-like_dom_sf"/>
</dbReference>
<dbReference type="PRINTS" id="PR00344">
    <property type="entry name" value="BCTRLSENSOR"/>
</dbReference>
<keyword evidence="8" id="KW-0808">Transferase</keyword>
<evidence type="ECO:0000256" key="1">
    <source>
        <dbReference type="ARBA" id="ARBA00000085"/>
    </source>
</evidence>
<dbReference type="PROSITE" id="PS50109">
    <property type="entry name" value="HIS_KIN"/>
    <property type="match status" value="1"/>
</dbReference>
<dbReference type="SUPFAM" id="SSF52540">
    <property type="entry name" value="P-loop containing nucleoside triphosphate hydrolases"/>
    <property type="match status" value="1"/>
</dbReference>
<dbReference type="Pfam" id="PF01590">
    <property type="entry name" value="GAF"/>
    <property type="match status" value="1"/>
</dbReference>
<evidence type="ECO:0000259" key="5">
    <source>
        <dbReference type="PROSITE" id="PS50109"/>
    </source>
</evidence>
<dbReference type="Proteomes" id="UP000240212">
    <property type="component" value="Unassembled WGS sequence"/>
</dbReference>
<dbReference type="SUPFAM" id="SSF55785">
    <property type="entry name" value="PYP-like sensor domain (PAS domain)"/>
    <property type="match status" value="1"/>
</dbReference>
<dbReference type="Gene3D" id="3.40.50.300">
    <property type="entry name" value="P-loop containing nucleotide triphosphate hydrolases"/>
    <property type="match status" value="1"/>
</dbReference>
<dbReference type="InterPro" id="IPR036097">
    <property type="entry name" value="HisK_dim/P_sf"/>
</dbReference>
<name>A0A2P8VMH9_9ENTR</name>
<dbReference type="InterPro" id="IPR029016">
    <property type="entry name" value="GAF-like_dom_sf"/>
</dbReference>
<dbReference type="InterPro" id="IPR041664">
    <property type="entry name" value="AAA_16"/>
</dbReference>
<keyword evidence="3" id="KW-0597">Phosphoprotein</keyword>
<feature type="domain" description="Protein kinase" evidence="4">
    <location>
        <begin position="1"/>
        <end position="287"/>
    </location>
</feature>
<dbReference type="InterPro" id="IPR004358">
    <property type="entry name" value="Sig_transdc_His_kin-like_C"/>
</dbReference>
<dbReference type="Gene3D" id="2.10.70.100">
    <property type="match status" value="1"/>
</dbReference>
<dbReference type="Gene3D" id="3.30.565.10">
    <property type="entry name" value="Histidine kinase-like ATPase, C-terminal domain"/>
    <property type="match status" value="1"/>
</dbReference>
<dbReference type="CDD" id="cd00082">
    <property type="entry name" value="HisKA"/>
    <property type="match status" value="1"/>
</dbReference>